<dbReference type="RefSeq" id="WP_006270911.1">
    <property type="nucleotide sequence ID" value="NZ_GL883077.1"/>
</dbReference>
<evidence type="ECO:0000313" key="3">
    <source>
        <dbReference type="EMBL" id="EGF91748.1"/>
    </source>
</evidence>
<dbReference type="InterPro" id="IPR036709">
    <property type="entry name" value="Autotransporte_beta_dom_sf"/>
</dbReference>
<dbReference type="eggNOG" id="COG4625">
    <property type="taxonomic scope" value="Bacteria"/>
</dbReference>
<name>F4QIB0_9CAUL</name>
<dbReference type="STRING" id="715226.ABI_01780"/>
<protein>
    <submittedName>
        <fullName evidence="3">Outer membrane autotransporter barrel domain protein</fullName>
    </submittedName>
</protein>
<evidence type="ECO:0000313" key="4">
    <source>
        <dbReference type="Proteomes" id="UP000006512"/>
    </source>
</evidence>
<proteinExistence type="predicted"/>
<dbReference type="EMBL" id="GL883077">
    <property type="protein sequence ID" value="EGF91748.1"/>
    <property type="molecule type" value="Genomic_DNA"/>
</dbReference>
<dbReference type="SUPFAM" id="SSF103515">
    <property type="entry name" value="Autotransporter"/>
    <property type="match status" value="1"/>
</dbReference>
<dbReference type="Proteomes" id="UP000006512">
    <property type="component" value="Unassembled WGS sequence"/>
</dbReference>
<accession>F4QIB0</accession>
<dbReference type="OrthoDB" id="7175798at2"/>
<dbReference type="PROSITE" id="PS51208">
    <property type="entry name" value="AUTOTRANSPORTER"/>
    <property type="match status" value="1"/>
</dbReference>
<gene>
    <name evidence="3" type="ORF">ABI_01780</name>
</gene>
<evidence type="ECO:0000256" key="1">
    <source>
        <dbReference type="SAM" id="MobiDB-lite"/>
    </source>
</evidence>
<evidence type="ECO:0000259" key="2">
    <source>
        <dbReference type="PROSITE" id="PS51208"/>
    </source>
</evidence>
<feature type="region of interest" description="Disordered" evidence="1">
    <location>
        <begin position="2533"/>
        <end position="2566"/>
    </location>
</feature>
<reference evidence="4" key="1">
    <citation type="submission" date="2011-03" db="EMBL/GenBank/DDBJ databases">
        <title>Draft genome sequence of Brevundimonas diminuta.</title>
        <authorList>
            <person name="Brown P.J.B."/>
            <person name="Buechlein A."/>
            <person name="Hemmerich C."/>
            <person name="Brun Y.V."/>
        </authorList>
    </citation>
    <scope>NUCLEOTIDE SEQUENCE [LARGE SCALE GENOMIC DNA]</scope>
    <source>
        <strain evidence="4">C19</strain>
    </source>
</reference>
<feature type="domain" description="Autotransporter" evidence="2">
    <location>
        <begin position="3766"/>
        <end position="4047"/>
    </location>
</feature>
<dbReference type="SMART" id="SM00869">
    <property type="entry name" value="Autotransporter"/>
    <property type="match status" value="1"/>
</dbReference>
<sequence length="4047" mass="373473">MTEGESAHAIFAESVGKGGGVGGTGAGIVGVGGSGDGGGSAGFVSVTNAGRLITTGKAARGIFAQSVGGGGGAANGTGGLVSVGGSAGGGGTGGRVYVKNTGSIATGNATLPVASQVGSDGIFAQSTGGGGGSGSASGGLVSLGGKGGGGGGGGQVDVVNEGIITTQGVRARGIFAQSIGGGGGTGGDSGGLVSIGGTGGSGALSTGGAVTVTNSGSVTTTGAVSSAIQAQSIGGGGGDGGTSGSVLLSIGGAGSGGGDGGTVTVNNQRNLTTYGNDSHGIFAQSVGGGGGNGGASYSVSAFAGVSLGGDGKAGGKGGQVELTFKNRTATGEITTSGDRSRGVFAQSVGGGGGSGGLATQMTVGFGGAVSLAIGGKGESGGAGGLVHVGDVVGCSTASTCYGTSKDDLRIVTSGDNSEGMYIQSVGGGGGSGGYAISTAVAASPGAAVSLSAAVGGSAGKGGAGGNVIARTGGSILTGEIGGAFVMKDGVATTEVRNNGEFSTGLLAQSVGGGGGKGGFSISASVAAAGGGALALAGGIGGSGGTGGDGGLSDVDFNGSITTLGDDAAGALIQSVGGGGGSGGYNISGAVGLSGGAGGGGSLGIGGSGDTGGAGGTALGTIGGEVQTVGDRSTGVIVQSVGGGGGNGGFNISGALGAAGGTGGAVAVGLGGTGKGGGIGGRAEGRTLSTIDTWGDDSGGLLVQSVGGGGGNGGFNVAGTIGAGGGVGGAVSVGIGGSAGTGSTGGYAFGDARGAVTTRGFRSVGVTVQSLGGGGGNGGFNVSGSLGGGGIGGGAISVGLGGTGGGGGGGGEVHGFATSIHTFKAESTGFLAQSVGGGGGNGGFSIAGSIGAGGTVGGALSVSVGGSGGTGGSAGWTEGRVSGQVITEGENSSGVVVQSLGGGGGNGGFTVAGGIGGGGTAGGTINVGVGGSGGTAGHGGTVDASAAGITTTGDRSGGFLAQSVGGGGGNGGFSIGAGIGGGGTGGGAISVSVGGAGAGGGTGGKVTGTVTGLVLTEGKSSTGVTVQSLGGGGGNGGFSVAGGIGGGGTGGGAISVGLGGSGGGAGQAGEVHGFAQSIGTKGENSSGFLAQSVGGGGGNGGFSIAGSIGAGGTGGGAISVSIGGSGSEGGNAGYVEGRVSGLVSTQGVGSTGVIVQSMGGGGGNGAFSVAGGIGGGGTGGGAISVGLGGNGGKAGDGGEVDASAVAITTTKDQSGGFLAQSVGGGGGNGGFSVAGSIGAGGTGGGAISVGIGGTGAGGGEGKRVGASVMGNVYTAGTESDAIVAQSLGGGGGNGGFAVAGSIGGGGTGAGAVGVGIGGSGKGGGNAGQVDLTVTGMTETLGKDSDGIIAQSVGGGGGNGGFAVTGSIAAGGTGAGTVGVSVGGSGGDGGNSIGKVTLNVTGGAAASGKTVAVQTQSAGGRGVLAQSIGGGGGNGGFTVVAGISLAKTGAGNVGVGVGGSGGKGGYASAVEGNVTGDVTTLGASDAAGVLIQSVGGGGGNGGFNVSGGLAASTKGAGNVLVGVGGMGGDGGASGAVTGKVSGDVYTAGANSGGVTYQSLAGGGGNGGFNVTGAVALTAGDSGGSGNIGVGVGGFGGKASHASLVNASVIGNVTTMGEKSHGILMQSVGGGGGQGGFNVTGSLTASAGKGGNIGVGLGGFGGGGGNASSVDGTLSGDVYTRGNEAYGATLQSMGGSGGNGGFNVTASATLTSGDNGSIGVGIGGFGLSGGTGGNVHGDISGKYETHGVNSDGVVVQSVGGSGGNGGLNVTGQLSLSAKGKSGQASVGIGGFGGDGGASGTAWLKRTGDTLTTGKDSEAIIVQSLAGGGGNGAINVTGGLVASSADNASINIGIGGFGGKASHADAVTATVIGNVWATGMGAGAGGSDSPNLFSGALVAQSVGGGGGNGGLNVSGGVSLTKSASSGKAAAIGIGGFGGGGGNGGTVDLTVKAPASDRVQVIVDGDNRAAIIAQSLGGGGGLGGLNVSGGIASNSALAFGMGGFGGDGGLAKKVTADVDADIQATGDGARGLFAQSLGGGGGAGGINVSGTVNINSKDDTSITFGLGGFGGTGNISGDVDVKQKGLVIVTGKNAFGIVAQSVAGGGGDGGLNVSANIANASAGKSTNRIVAGVGGTAGGGADAGDVKLNSVGAITVTGPDSTSTEDNADDELTVVFNAGGLLAQSVGGGGGVGGMNITATVARNAGNTLQFGMGGNGGAGGNGGMVRVNRGYETVAATETVNASAIQTTGDYSTGLIAQSVGGGGGIAGMNFNFAYNKESNPDDGKTYKAAIISVGGSGADAGNGDVVVVRHNGSIATDGRYSHGLIAQSIGGGGGDSHANLGAGALGGKTKGVNIGVGGANGSGGSGAAVTVDHVGQITTQGDSSVGIKAQSIGGGGGSASSINKILDPVFDFVTGQADGSSLAVNIGRAGGKGATSGAVTVGSDGSIVTEGDESIGILAQSIGGGGGDSGTTTVGGDFEGKSGSYGGNLAIGLDGGESAIGGAVTVTTKGLIHTAGDRAHAIFAQSLGGGGGMGGTVGDKLTVSPGGDEDTTSANINIGGGGGKGSHSDQVTVINSATLWTQNDRSSGIWAQSIGGSGGAGGDYLQANIESVKADKTTRTFNLNVGGSGGEGAVGYGVKVTNSGAIQTDGLQSFGIRAESIGGGGGDGGAVAQGTLTTGGGSKQSIDINVGGTGGEGAEAGLVEVRNEGSIVTKGFAAEGIRATSTGGGGGNAGVILHTLLASNSGEGQTQALTMNFGGSGGKGGTGGNVKVENVKTATTGSGTIWTTGDSAHGIFAQSLGGGGGNGSSIVSMTGLRGSADSISVGLHFGGKGGKGNHSGTVGVDNSGGIFTDGKDAYGILAQSTGGGGGNGGLVIAAAASIGQKSKTPVLAIGGIGGDGGYGGDVTVTNSGIIQTTGAGGHGIVAQSIGGGGGNAGVGLTATDNLANVVASNLIALAVGATGGGKGGAGGNVTVNQTGNITVTGEGAQAIVAESINGGGGRLDFSIDGVSGLPGSSVVSLFKDVFDIKDEDVVEDPKIAARLGGSDLTDMNAGKVKIISKGTLGVGGDNGVASFDQSVGGGGGSVHIKTRQVDAASMGDTVGAAAIAYSVSLGGSNGVNNSGADIDNTHEGALITTGRNSVGVLSQTIGGGGGHAIVDITTEAGALVGPINLAFGSQSGSHETGGDILRRQTGSVMTTGDLSTGVILQSIGGGGGASTVRINGVEQTNLAIHTSLGADGGTELGGGSVTGSYDGLQTEGNHAIALLVQSIGAGGGSVLTAGSDAVNVTLGGKNGASGNAGEIKLTNAGTISSSGIGSHAVLLQSIGGGGGAVLSDATTITTHLNAGNTGNGGLVDFTQTGSIIATGNGANGLIAQSLGGGGGWVDGVFAGSAGGDGKGGAITLNLSGSTFATGTGGTAVLAQSLGKSGAGNITIVSNGTVRGYAAGIRVDGGATNTVTTSGSVSAVSGVTISSGSGNDRVINTGLVIGNIDLGSGSNAFENRAGSTFVAFSTIDLRDPAINASVPLAIQSALPTAAIIPAPGGTFANDGDFLMGLSATPRPIDLAKGAVFANLDGTGNPANNLMYGSRVINTVALDGHFVQSDTGHMAFDVAYGPYASDRVNVTGNTTVDGTGDVVLTWLENAAPVTLFATAGTSTDNGLDFTDSIALDYRVLANTSGIQLAFTSDFSQPFLNRNQGELGRHMDSAIRLGESGGIGRVMALIGNLQVGDEAAYAAIFDQLNPEAFLAPQTLQLGAARQFAADLNHCGATGQDTCVWARVGGTDIERDADAETHGHNGAYDSLATGFERRVDDKWSIAGAIGFDHINRLYVGNGRASMEGDSVHAGVSATRTLGGVKLGLALTGGLQTVETQRLQHIFDPLVGTATPHSSYVSAQAKLSRRFDRGAWFIEPSAALAVTSIHQGAFTEEGMEGQGAVGVSHTQTFATLTPELTVGYNVQESSGQRTALSFNVGAVVYSTDRLKMPYRLVGANQTSDPALISTQFDSDTVKMGANVQVTGKNDRASLNLSLANESGKRYSQQTFSASLKFKF</sequence>
<organism evidence="3 4">
    <name type="scientific">Asticcacaulis biprosthecium C19</name>
    <dbReference type="NCBI Taxonomy" id="715226"/>
    <lineage>
        <taxon>Bacteria</taxon>
        <taxon>Pseudomonadati</taxon>
        <taxon>Pseudomonadota</taxon>
        <taxon>Alphaproteobacteria</taxon>
        <taxon>Caulobacterales</taxon>
        <taxon>Caulobacteraceae</taxon>
        <taxon>Asticcacaulis</taxon>
    </lineage>
</organism>
<dbReference type="InterPro" id="IPR005546">
    <property type="entry name" value="Autotransporte_beta"/>
</dbReference>
<dbReference type="HOGENOM" id="CLU_223714_0_0_5"/>
<keyword evidence="4" id="KW-1185">Reference proteome</keyword>